<keyword evidence="3 6" id="KW-0378">Hydrolase</keyword>
<evidence type="ECO:0000256" key="3">
    <source>
        <dbReference type="ARBA" id="ARBA00022801"/>
    </source>
</evidence>
<keyword evidence="2" id="KW-0479">Metal-binding</keyword>
<reference evidence="6 7" key="1">
    <citation type="submission" date="2019-02" db="EMBL/GenBank/DDBJ databases">
        <title>Deep-cultivation of Planctomycetes and their phenomic and genomic characterization uncovers novel biology.</title>
        <authorList>
            <person name="Wiegand S."/>
            <person name="Jogler M."/>
            <person name="Boedeker C."/>
            <person name="Pinto D."/>
            <person name="Vollmers J."/>
            <person name="Rivas-Marin E."/>
            <person name="Kohn T."/>
            <person name="Peeters S.H."/>
            <person name="Heuer A."/>
            <person name="Rast P."/>
            <person name="Oberbeckmann S."/>
            <person name="Bunk B."/>
            <person name="Jeske O."/>
            <person name="Meyerdierks A."/>
            <person name="Storesund J.E."/>
            <person name="Kallscheuer N."/>
            <person name="Luecker S."/>
            <person name="Lage O.M."/>
            <person name="Pohl T."/>
            <person name="Merkel B.J."/>
            <person name="Hornburger P."/>
            <person name="Mueller R.-W."/>
            <person name="Bruemmer F."/>
            <person name="Labrenz M."/>
            <person name="Spormann A.M."/>
            <person name="Op den Camp H."/>
            <person name="Overmann J."/>
            <person name="Amann R."/>
            <person name="Jetten M.S.M."/>
            <person name="Mascher T."/>
            <person name="Medema M.H."/>
            <person name="Devos D.P."/>
            <person name="Kaster A.-K."/>
            <person name="Ovreas L."/>
            <person name="Rohde M."/>
            <person name="Galperin M.Y."/>
            <person name="Jogler C."/>
        </authorList>
    </citation>
    <scope>NUCLEOTIDE SEQUENCE [LARGE SCALE GENOMIC DNA]</scope>
    <source>
        <strain evidence="6 7">Pla110</strain>
    </source>
</reference>
<evidence type="ECO:0000313" key="7">
    <source>
        <dbReference type="Proteomes" id="UP000317178"/>
    </source>
</evidence>
<dbReference type="OrthoDB" id="9762324at2"/>
<sequence>MVIARKPVRLSLVSALFTLVFTVFVGSSSVSQAEELLPRPEKPFKGKIGLTYKDSTAVKPELKIPATFGLENPPNILIVLIDDCGYGQMGTFGGGIPTPTLDRIANNGLRYTRFHTTALCSPTRAALLTGRNHHSVGSGVIGEAGTGFPGYSGIIPSSAATFAEVLREYGYANAWFGKNHNVPDWETSLVGPFDRWASGLGFDYFYGFVGGDTDQFHPALVENKKRLEPPKTNEDGSPYHFTTDIADHAIRMMRASKAVAPQRPFLTYFATGATHAPHQVPEEWSDKFKGKFDGGWDKYREETYARQQKMGIIPPNAKLTPRPDSLPAWDSVPEKERQVYSRMMEVFAGFTAHTDHQVGRVVDAIEEMGELDNTLIIYMAGDNGASAEGGLEGLVNEMTFFNAIEEPLEMKLDALDTLGSDKHYNHFPAAWAWAMDTPFQWTKQIASHFGGTRNGMAMSWPNGIKARGEIRDQFHHVIDIAPTILEIVGVDAPDQFNGVAQKPVEGVSMVYTFDDANAEDRRTTQYFEMLGNQGIYHNGWMASALRGIPWESESPPIDLLNMPWELYNIEEDFSQANDLAKVHPEKLEELVKNFFAEAARYQVLPLDGRKTERLNVDNRPSLTAGRDTFTYPNLLRLPEGAAPDLKHKDHTITAKVTIPEGGANGMLLTQGGRFGGYGFYVLDGKLIYNYNLVGVERYLVTSTGDLPTGEVTFQAKYVTDADKPFAPATVTLFANDKQVAEGRVKKSIPNRVTLDETLDIGFDTGTPISDEYELPFRFSGKLNTLTIKLD</sequence>
<gene>
    <name evidence="6" type="primary">atsA_26</name>
    <name evidence="6" type="ORF">Pla110_40650</name>
</gene>
<evidence type="ECO:0000313" key="6">
    <source>
        <dbReference type="EMBL" id="QDU82310.1"/>
    </source>
</evidence>
<feature type="domain" description="Sulfatase N-terminal" evidence="5">
    <location>
        <begin position="74"/>
        <end position="490"/>
    </location>
</feature>
<dbReference type="Gene3D" id="3.40.720.10">
    <property type="entry name" value="Alkaline Phosphatase, subunit A"/>
    <property type="match status" value="1"/>
</dbReference>
<dbReference type="EC" id="3.1.6.1" evidence="6"/>
<comment type="similarity">
    <text evidence="1">Belongs to the sulfatase family.</text>
</comment>
<proteinExistence type="inferred from homology"/>
<keyword evidence="4" id="KW-0106">Calcium</keyword>
<name>A0A518CSV9_9PLAN</name>
<dbReference type="Proteomes" id="UP000317178">
    <property type="component" value="Chromosome"/>
</dbReference>
<dbReference type="KEGG" id="plon:Pla110_40650"/>
<dbReference type="RefSeq" id="WP_144998378.1">
    <property type="nucleotide sequence ID" value="NZ_CP036281.1"/>
</dbReference>
<dbReference type="AlphaFoldDB" id="A0A518CSV9"/>
<dbReference type="GO" id="GO:0004065">
    <property type="term" value="F:arylsulfatase activity"/>
    <property type="evidence" value="ECO:0007669"/>
    <property type="project" value="UniProtKB-EC"/>
</dbReference>
<evidence type="ECO:0000256" key="2">
    <source>
        <dbReference type="ARBA" id="ARBA00022723"/>
    </source>
</evidence>
<dbReference type="EMBL" id="CP036281">
    <property type="protein sequence ID" value="QDU82310.1"/>
    <property type="molecule type" value="Genomic_DNA"/>
</dbReference>
<dbReference type="CDD" id="cd16025">
    <property type="entry name" value="PAS_like"/>
    <property type="match status" value="1"/>
</dbReference>
<evidence type="ECO:0000259" key="5">
    <source>
        <dbReference type="Pfam" id="PF00884"/>
    </source>
</evidence>
<evidence type="ECO:0000256" key="4">
    <source>
        <dbReference type="ARBA" id="ARBA00022837"/>
    </source>
</evidence>
<dbReference type="InterPro" id="IPR024607">
    <property type="entry name" value="Sulfatase_CS"/>
</dbReference>
<dbReference type="InterPro" id="IPR017850">
    <property type="entry name" value="Alkaline_phosphatase_core_sf"/>
</dbReference>
<organism evidence="6 7">
    <name type="scientific">Polystyrenella longa</name>
    <dbReference type="NCBI Taxonomy" id="2528007"/>
    <lineage>
        <taxon>Bacteria</taxon>
        <taxon>Pseudomonadati</taxon>
        <taxon>Planctomycetota</taxon>
        <taxon>Planctomycetia</taxon>
        <taxon>Planctomycetales</taxon>
        <taxon>Planctomycetaceae</taxon>
        <taxon>Polystyrenella</taxon>
    </lineage>
</organism>
<dbReference type="PANTHER" id="PTHR42693">
    <property type="entry name" value="ARYLSULFATASE FAMILY MEMBER"/>
    <property type="match status" value="1"/>
</dbReference>
<dbReference type="PROSITE" id="PS00523">
    <property type="entry name" value="SULFATASE_1"/>
    <property type="match status" value="1"/>
</dbReference>
<dbReference type="Pfam" id="PF00884">
    <property type="entry name" value="Sulfatase"/>
    <property type="match status" value="1"/>
</dbReference>
<evidence type="ECO:0000256" key="1">
    <source>
        <dbReference type="ARBA" id="ARBA00008779"/>
    </source>
</evidence>
<accession>A0A518CSV9</accession>
<dbReference type="InterPro" id="IPR050738">
    <property type="entry name" value="Sulfatase"/>
</dbReference>
<keyword evidence="7" id="KW-1185">Reference proteome</keyword>
<dbReference type="PANTHER" id="PTHR42693:SF43">
    <property type="entry name" value="BLL2667 PROTEIN"/>
    <property type="match status" value="1"/>
</dbReference>
<dbReference type="SUPFAM" id="SSF53649">
    <property type="entry name" value="Alkaline phosphatase-like"/>
    <property type="match status" value="1"/>
</dbReference>
<dbReference type="Gene3D" id="3.30.1120.10">
    <property type="match status" value="1"/>
</dbReference>
<protein>
    <submittedName>
        <fullName evidence="6">Arylsulfatase</fullName>
        <ecNumber evidence="6">3.1.6.1</ecNumber>
    </submittedName>
</protein>
<dbReference type="InterPro" id="IPR000917">
    <property type="entry name" value="Sulfatase_N"/>
</dbReference>
<dbReference type="GO" id="GO:0046872">
    <property type="term" value="F:metal ion binding"/>
    <property type="evidence" value="ECO:0007669"/>
    <property type="project" value="UniProtKB-KW"/>
</dbReference>